<evidence type="ECO:0000259" key="1">
    <source>
        <dbReference type="Pfam" id="PF08268"/>
    </source>
</evidence>
<dbReference type="PANTHER" id="PTHR31111:SF25">
    <property type="entry name" value="F-BOX ASSOCIATED UBIQUITINATION EFFECTOR FAMILY PROTEIN"/>
    <property type="match status" value="1"/>
</dbReference>
<dbReference type="EMBL" id="KI517953">
    <property type="protein sequence ID" value="ESQ28775.1"/>
    <property type="molecule type" value="Genomic_DNA"/>
</dbReference>
<proteinExistence type="predicted"/>
<accession>V4JTW1</accession>
<dbReference type="AlphaFoldDB" id="V4JTW1"/>
<dbReference type="OrthoDB" id="1102159at2759"/>
<sequence length="245" mass="28578">TVDRDSDKITGDLGHDPVNDEYKMLSIVRIFVKEERVVRSEHQVLVLGAGASWRKIQCHIPHGPSSEEITINGVMYYKATLDADRCVVMSFDLCSEEFNLIELPNELRSGWYWYWNSFINHKGKLALLSYYRLSGDTCDEVTSAIWVLEDAKESQWLDKKTFVFPVSQNFIITNQQRMGGTSGTVWIPEGKIERNQPTRFFIYDLERNDSTQGIEIRPFHDSFKTTNWLQAYLWDDIENIMYLEI</sequence>
<reference evidence="2 3" key="1">
    <citation type="journal article" date="2013" name="Front. Plant Sci.">
        <title>The Reference Genome of the Halophytic Plant Eutrema salsugineum.</title>
        <authorList>
            <person name="Yang R."/>
            <person name="Jarvis D.E."/>
            <person name="Chen H."/>
            <person name="Beilstein M.A."/>
            <person name="Grimwood J."/>
            <person name="Jenkins J."/>
            <person name="Shu S."/>
            <person name="Prochnik S."/>
            <person name="Xin M."/>
            <person name="Ma C."/>
            <person name="Schmutz J."/>
            <person name="Wing R.A."/>
            <person name="Mitchell-Olds T."/>
            <person name="Schumaker K.S."/>
            <person name="Wang X."/>
        </authorList>
    </citation>
    <scope>NUCLEOTIDE SEQUENCE [LARGE SCALE GENOMIC DNA]</scope>
</reference>
<dbReference type="Pfam" id="PF08268">
    <property type="entry name" value="FBA_3"/>
    <property type="match status" value="1"/>
</dbReference>
<dbReference type="InterPro" id="IPR013187">
    <property type="entry name" value="F-box-assoc_dom_typ3"/>
</dbReference>
<name>V4JTW1_EUTSA</name>
<organism evidence="2 3">
    <name type="scientific">Eutrema salsugineum</name>
    <name type="common">Saltwater cress</name>
    <name type="synonym">Sisymbrium salsugineum</name>
    <dbReference type="NCBI Taxonomy" id="72664"/>
    <lineage>
        <taxon>Eukaryota</taxon>
        <taxon>Viridiplantae</taxon>
        <taxon>Streptophyta</taxon>
        <taxon>Embryophyta</taxon>
        <taxon>Tracheophyta</taxon>
        <taxon>Spermatophyta</taxon>
        <taxon>Magnoliopsida</taxon>
        <taxon>eudicotyledons</taxon>
        <taxon>Gunneridae</taxon>
        <taxon>Pentapetalae</taxon>
        <taxon>rosids</taxon>
        <taxon>malvids</taxon>
        <taxon>Brassicales</taxon>
        <taxon>Brassicaceae</taxon>
        <taxon>Eutremeae</taxon>
        <taxon>Eutrema</taxon>
    </lineage>
</organism>
<dbReference type="Gramene" id="ESQ28775">
    <property type="protein sequence ID" value="ESQ28775"/>
    <property type="gene ID" value="EUTSA_v10019684mg"/>
</dbReference>
<gene>
    <name evidence="2" type="ORF">EUTSA_v10019684mg</name>
</gene>
<protein>
    <recommendedName>
        <fullName evidence="1">F-box associated beta-propeller type 3 domain-containing protein</fullName>
    </recommendedName>
</protein>
<feature type="domain" description="F-box associated beta-propeller type 3" evidence="1">
    <location>
        <begin position="5"/>
        <end position="222"/>
    </location>
</feature>
<dbReference type="InterPro" id="IPR017451">
    <property type="entry name" value="F-box-assoc_interact_dom"/>
</dbReference>
<dbReference type="NCBIfam" id="TIGR01640">
    <property type="entry name" value="F_box_assoc_1"/>
    <property type="match status" value="1"/>
</dbReference>
<evidence type="ECO:0000313" key="3">
    <source>
        <dbReference type="Proteomes" id="UP000030689"/>
    </source>
</evidence>
<keyword evidence="3" id="KW-1185">Reference proteome</keyword>
<evidence type="ECO:0000313" key="2">
    <source>
        <dbReference type="EMBL" id="ESQ28775.1"/>
    </source>
</evidence>
<feature type="non-terminal residue" evidence="2">
    <location>
        <position position="1"/>
    </location>
</feature>
<dbReference type="PANTHER" id="PTHR31111">
    <property type="entry name" value="BNAA05G37150D PROTEIN-RELATED"/>
    <property type="match status" value="1"/>
</dbReference>
<dbReference type="Proteomes" id="UP000030689">
    <property type="component" value="Unassembled WGS sequence"/>
</dbReference>
<dbReference type="KEGG" id="eus:EUTSA_v10019684mg"/>